<proteinExistence type="predicted"/>
<dbReference type="Proteomes" id="UP000024404">
    <property type="component" value="Unassembled WGS sequence"/>
</dbReference>
<dbReference type="EMBL" id="CMVM020000023">
    <property type="status" value="NOT_ANNOTATED_CDS"/>
    <property type="molecule type" value="Genomic_DNA"/>
</dbReference>
<dbReference type="AlphaFoldDB" id="A0A8R1U2B9"/>
<reference evidence="1" key="2">
    <citation type="submission" date="2022-06" db="UniProtKB">
        <authorList>
            <consortium name="EnsemblMetazoa"/>
        </authorList>
    </citation>
    <scope>IDENTIFICATION</scope>
</reference>
<accession>A0A8R1U2B9</accession>
<evidence type="ECO:0000313" key="1">
    <source>
        <dbReference type="EnsemblMetazoa" id="OVOC951.1"/>
    </source>
</evidence>
<organism evidence="1 2">
    <name type="scientific">Onchocerca volvulus</name>
    <dbReference type="NCBI Taxonomy" id="6282"/>
    <lineage>
        <taxon>Eukaryota</taxon>
        <taxon>Metazoa</taxon>
        <taxon>Ecdysozoa</taxon>
        <taxon>Nematoda</taxon>
        <taxon>Chromadorea</taxon>
        <taxon>Rhabditida</taxon>
        <taxon>Spirurina</taxon>
        <taxon>Spiruromorpha</taxon>
        <taxon>Filarioidea</taxon>
        <taxon>Onchocercidae</taxon>
        <taxon>Onchocerca</taxon>
    </lineage>
</organism>
<protein>
    <submittedName>
        <fullName evidence="1">Uncharacterized protein</fullName>
    </submittedName>
</protein>
<reference evidence="2" key="1">
    <citation type="submission" date="2013-10" db="EMBL/GenBank/DDBJ databases">
        <title>Genome sequencing of Onchocerca volvulus.</title>
        <authorList>
            <person name="Cotton J."/>
            <person name="Tsai J."/>
            <person name="Stanley E."/>
            <person name="Tracey A."/>
            <person name="Holroyd N."/>
            <person name="Lustigman S."/>
            <person name="Berriman M."/>
        </authorList>
    </citation>
    <scope>NUCLEOTIDE SEQUENCE</scope>
</reference>
<dbReference type="EnsemblMetazoa" id="OVOC951.1">
    <property type="protein sequence ID" value="OVOC951.1"/>
    <property type="gene ID" value="WBGene00237760"/>
</dbReference>
<evidence type="ECO:0000313" key="2">
    <source>
        <dbReference type="Proteomes" id="UP000024404"/>
    </source>
</evidence>
<name>A0A8R1U2B9_ONCVO</name>
<sequence length="97" mass="11036">MDTQQHMYSMNVTATTARAALLCVDIARQDSSKQILQQPYGRLPEMTEHMDRTRLISSFVYCYPKIRKSIRPFSLISGLIHSVEKSPSSLVTMDIEA</sequence>
<keyword evidence="2" id="KW-1185">Reference proteome</keyword>